<dbReference type="InterPro" id="IPR036322">
    <property type="entry name" value="WD40_repeat_dom_sf"/>
</dbReference>
<evidence type="ECO:0000313" key="10">
    <source>
        <dbReference type="RefSeq" id="XP_011505507.1"/>
    </source>
</evidence>
<feature type="compositionally biased region" description="Acidic residues" evidence="7">
    <location>
        <begin position="123"/>
        <end position="135"/>
    </location>
</feature>
<organism evidence="9 10">
    <name type="scientific">Ceratosolen solmsi marchali</name>
    <dbReference type="NCBI Taxonomy" id="326594"/>
    <lineage>
        <taxon>Eukaryota</taxon>
        <taxon>Metazoa</taxon>
        <taxon>Ecdysozoa</taxon>
        <taxon>Arthropoda</taxon>
        <taxon>Hexapoda</taxon>
        <taxon>Insecta</taxon>
        <taxon>Pterygota</taxon>
        <taxon>Neoptera</taxon>
        <taxon>Endopterygota</taxon>
        <taxon>Hymenoptera</taxon>
        <taxon>Apocrita</taxon>
        <taxon>Proctotrupomorpha</taxon>
        <taxon>Chalcidoidea</taxon>
        <taxon>Agaonidae</taxon>
        <taxon>Agaoninae</taxon>
        <taxon>Ceratosolen</taxon>
    </lineage>
</organism>
<accession>A0AAJ6YW89</accession>
<keyword evidence="3" id="KW-0677">Repeat</keyword>
<evidence type="ECO:0000256" key="5">
    <source>
        <dbReference type="ARBA" id="ARBA00040876"/>
    </source>
</evidence>
<dbReference type="InterPro" id="IPR001680">
    <property type="entry name" value="WD40_rpt"/>
</dbReference>
<dbReference type="GO" id="GO:0005730">
    <property type="term" value="C:nucleolus"/>
    <property type="evidence" value="ECO:0007669"/>
    <property type="project" value="TreeGrafter"/>
</dbReference>
<feature type="region of interest" description="Disordered" evidence="7">
    <location>
        <begin position="118"/>
        <end position="139"/>
    </location>
</feature>
<dbReference type="PRINTS" id="PR00320">
    <property type="entry name" value="GPROTEINBRPT"/>
</dbReference>
<dbReference type="InterPro" id="IPR019775">
    <property type="entry name" value="WD40_repeat_CS"/>
</dbReference>
<dbReference type="KEGG" id="csol:105368230"/>
<dbReference type="InterPro" id="IPR022052">
    <property type="entry name" value="Histone-bd_RBBP4-like_N"/>
</dbReference>
<reference evidence="10 11" key="1">
    <citation type="submission" date="2025-04" db="UniProtKB">
        <authorList>
            <consortium name="RefSeq"/>
        </authorList>
    </citation>
    <scope>IDENTIFICATION</scope>
</reference>
<evidence type="ECO:0000256" key="1">
    <source>
        <dbReference type="ARBA" id="ARBA00004123"/>
    </source>
</evidence>
<keyword evidence="4" id="KW-0539">Nucleus</keyword>
<dbReference type="PROSITE" id="PS00678">
    <property type="entry name" value="WD_REPEATS_1"/>
    <property type="match status" value="2"/>
</dbReference>
<name>A0AAJ6YW89_9HYME</name>
<evidence type="ECO:0000256" key="7">
    <source>
        <dbReference type="SAM" id="MobiDB-lite"/>
    </source>
</evidence>
<dbReference type="AlphaFoldDB" id="A0AAJ6YW89"/>
<comment type="subcellular location">
    <subcellularLocation>
        <location evidence="1">Nucleus</location>
    </subcellularLocation>
</comment>
<feature type="domain" description="Histone-binding protein RBBP4-like N-terminal" evidence="8">
    <location>
        <begin position="48"/>
        <end position="115"/>
    </location>
</feature>
<proteinExistence type="predicted"/>
<feature type="repeat" description="WD" evidence="6">
    <location>
        <begin position="311"/>
        <end position="346"/>
    </location>
</feature>
<gene>
    <name evidence="10 11" type="primary">LOC105368230</name>
</gene>
<evidence type="ECO:0000259" key="8">
    <source>
        <dbReference type="Pfam" id="PF12265"/>
    </source>
</evidence>
<dbReference type="InterPro" id="IPR015943">
    <property type="entry name" value="WD40/YVTN_repeat-like_dom_sf"/>
</dbReference>
<dbReference type="PROSITE" id="PS50294">
    <property type="entry name" value="WD_REPEATS_REGION"/>
    <property type="match status" value="2"/>
</dbReference>
<dbReference type="InterPro" id="IPR020472">
    <property type="entry name" value="WD40_PAC1"/>
</dbReference>
<dbReference type="Pfam" id="PF00400">
    <property type="entry name" value="WD40"/>
    <property type="match status" value="3"/>
</dbReference>
<feature type="region of interest" description="Disordered" evidence="7">
    <location>
        <begin position="1"/>
        <end position="31"/>
    </location>
</feature>
<keyword evidence="2 6" id="KW-0853">WD repeat</keyword>
<dbReference type="Pfam" id="PF12265">
    <property type="entry name" value="CAF1C_H4-bd"/>
    <property type="match status" value="1"/>
</dbReference>
<keyword evidence="9" id="KW-1185">Reference proteome</keyword>
<evidence type="ECO:0000313" key="11">
    <source>
        <dbReference type="RefSeq" id="XP_011505508.1"/>
    </source>
</evidence>
<dbReference type="SUPFAM" id="SSF50978">
    <property type="entry name" value="WD40 repeat-like"/>
    <property type="match status" value="1"/>
</dbReference>
<dbReference type="SMART" id="SM00320">
    <property type="entry name" value="WD40"/>
    <property type="match status" value="6"/>
</dbReference>
<sequence>MSEVDQMEDNEIEDDCVSSSDQSDDSMVEDKTKTKKVFLPGTKMESGEELVMDESAYRIFHQAQTGAPCLSFDIIKDDLGNSRETYPLTMYLVTGTQATKAHVNNLLVIKMSNLHGTKIKDNSEDESSDSEEEDEIKSPAMSVASIKHQGCVNRVRCTQIGSTVLAASWSELGRVTLWDLKEQLKAVESSAYLSTYQKTHQKSENAVKPVFTFKGHLSEGYGLDWCTTEIGTLASGDCKGNIHIWRYSDSGGSQTWHIDQRPYNSHAPHSVEDLQWSPNERHVLASCSVDKSIKIWDTRVNPQSSCMLTATDAHSTDVNVISWNKKETQFLLSGGDDGIIRVWDLRQLSTDGASPVATFKQHLAPVTSVEWHPDEPTVFASSGADNQITQWDLSVEADQCEENEDDNLAKLPPQLLFIHQGQTDVKELHWHPQCPGTIVSTALSGFNIFRTISV</sequence>
<evidence type="ECO:0000313" key="9">
    <source>
        <dbReference type="Proteomes" id="UP000695007"/>
    </source>
</evidence>
<evidence type="ECO:0000256" key="4">
    <source>
        <dbReference type="ARBA" id="ARBA00023242"/>
    </source>
</evidence>
<dbReference type="RefSeq" id="XP_011505508.1">
    <property type="nucleotide sequence ID" value="XM_011507206.1"/>
</dbReference>
<dbReference type="PANTHER" id="PTHR45903:SF1">
    <property type="entry name" value="GLUTAMATE-RICH WD REPEAT-CONTAINING PROTEIN 1"/>
    <property type="match status" value="1"/>
</dbReference>
<dbReference type="PANTHER" id="PTHR45903">
    <property type="entry name" value="GLUTAMATE-RICH WD REPEAT-CONTAINING PROTEIN 1"/>
    <property type="match status" value="1"/>
</dbReference>
<dbReference type="PROSITE" id="PS50082">
    <property type="entry name" value="WD_REPEATS_2"/>
    <property type="match status" value="3"/>
</dbReference>
<dbReference type="Proteomes" id="UP000695007">
    <property type="component" value="Unplaced"/>
</dbReference>
<dbReference type="Gene3D" id="2.130.10.10">
    <property type="entry name" value="YVTN repeat-like/Quinoprotein amine dehydrogenase"/>
    <property type="match status" value="1"/>
</dbReference>
<dbReference type="RefSeq" id="XP_011505507.1">
    <property type="nucleotide sequence ID" value="XM_011507205.1"/>
</dbReference>
<dbReference type="GO" id="GO:0042254">
    <property type="term" value="P:ribosome biogenesis"/>
    <property type="evidence" value="ECO:0007669"/>
    <property type="project" value="TreeGrafter"/>
</dbReference>
<protein>
    <recommendedName>
        <fullName evidence="5">Glutamate-rich WD repeat-containing protein 1</fullName>
    </recommendedName>
</protein>
<feature type="compositionally biased region" description="Acidic residues" evidence="7">
    <location>
        <begin position="1"/>
        <end position="27"/>
    </location>
</feature>
<feature type="repeat" description="WD" evidence="6">
    <location>
        <begin position="271"/>
        <end position="299"/>
    </location>
</feature>
<evidence type="ECO:0000256" key="2">
    <source>
        <dbReference type="ARBA" id="ARBA00022574"/>
    </source>
</evidence>
<feature type="repeat" description="WD" evidence="6">
    <location>
        <begin position="359"/>
        <end position="394"/>
    </location>
</feature>
<dbReference type="InterPro" id="IPR051972">
    <property type="entry name" value="Glutamate-rich_WD_repeat"/>
</dbReference>
<dbReference type="GeneID" id="105368230"/>
<evidence type="ECO:0000256" key="3">
    <source>
        <dbReference type="ARBA" id="ARBA00022737"/>
    </source>
</evidence>
<evidence type="ECO:0000256" key="6">
    <source>
        <dbReference type="PROSITE-ProRule" id="PRU00221"/>
    </source>
</evidence>